<reference evidence="7 8" key="1">
    <citation type="journal article" date="2013" name="Genome Announc.">
        <title>Draft Genome Sequence of the Methanotrophic Gammaproteobacterium Methyloglobulus morosus DSM 22980 Strain KoM1.</title>
        <authorList>
            <person name="Poehlein A."/>
            <person name="Deutzmann J.S."/>
            <person name="Daniel R."/>
            <person name="Simeonova D.D."/>
        </authorList>
    </citation>
    <scope>NUCLEOTIDE SEQUENCE [LARGE SCALE GENOMIC DNA]</scope>
    <source>
        <strain evidence="7 8">KoM1</strain>
    </source>
</reference>
<keyword evidence="5" id="KW-0143">Chaperone</keyword>
<accession>V5BZX0</accession>
<dbReference type="OrthoDB" id="9792010at2"/>
<evidence type="ECO:0000256" key="2">
    <source>
        <dbReference type="ARBA" id="ARBA00008787"/>
    </source>
</evidence>
<dbReference type="CDD" id="cd16098">
    <property type="entry name" value="FliS"/>
    <property type="match status" value="1"/>
</dbReference>
<keyword evidence="7" id="KW-0282">Flagellum</keyword>
<evidence type="ECO:0000256" key="3">
    <source>
        <dbReference type="ARBA" id="ARBA00022490"/>
    </source>
</evidence>
<dbReference type="STRING" id="1116472.MGMO_25c00570"/>
<keyword evidence="3 6" id="KW-0963">Cytoplasm</keyword>
<evidence type="ECO:0000256" key="1">
    <source>
        <dbReference type="ARBA" id="ARBA00004514"/>
    </source>
</evidence>
<dbReference type="GO" id="GO:0071973">
    <property type="term" value="P:bacterial-type flagellum-dependent cell motility"/>
    <property type="evidence" value="ECO:0007669"/>
    <property type="project" value="TreeGrafter"/>
</dbReference>
<dbReference type="SUPFAM" id="SSF101116">
    <property type="entry name" value="Flagellar export chaperone FliS"/>
    <property type="match status" value="1"/>
</dbReference>
<dbReference type="RefSeq" id="WP_023493692.1">
    <property type="nucleotide sequence ID" value="NZ_AYLO01000025.1"/>
</dbReference>
<dbReference type="GO" id="GO:0005829">
    <property type="term" value="C:cytosol"/>
    <property type="evidence" value="ECO:0007669"/>
    <property type="project" value="UniProtKB-SubCell"/>
</dbReference>
<evidence type="ECO:0000256" key="6">
    <source>
        <dbReference type="PIRNR" id="PIRNR039090"/>
    </source>
</evidence>
<protein>
    <recommendedName>
        <fullName evidence="6">Flagellar secretion chaperone FliS</fullName>
    </recommendedName>
</protein>
<comment type="similarity">
    <text evidence="2 6">Belongs to the FliS family.</text>
</comment>
<proteinExistence type="inferred from homology"/>
<dbReference type="PANTHER" id="PTHR34773:SF1">
    <property type="entry name" value="FLAGELLAR SECRETION CHAPERONE FLIS"/>
    <property type="match status" value="1"/>
</dbReference>
<keyword evidence="4 6" id="KW-1005">Bacterial flagellum biogenesis</keyword>
<dbReference type="InterPro" id="IPR036584">
    <property type="entry name" value="FliS_sf"/>
</dbReference>
<keyword evidence="8" id="KW-1185">Reference proteome</keyword>
<name>V5BZX0_9GAMM</name>
<keyword evidence="7" id="KW-0969">Cilium</keyword>
<dbReference type="PIRSF" id="PIRSF039090">
    <property type="entry name" value="Flis"/>
    <property type="match status" value="1"/>
</dbReference>
<evidence type="ECO:0000256" key="5">
    <source>
        <dbReference type="ARBA" id="ARBA00023186"/>
    </source>
</evidence>
<dbReference type="EMBL" id="AYLO01000025">
    <property type="protein sequence ID" value="ESS73379.1"/>
    <property type="molecule type" value="Genomic_DNA"/>
</dbReference>
<dbReference type="Pfam" id="PF02561">
    <property type="entry name" value="FliS"/>
    <property type="match status" value="1"/>
</dbReference>
<sequence length="146" mass="15796">MNTTIAINAYKKVGVESKVIGADPHQLISMLFHGALLSIDNAKNEILRKEVDAKGKSISKAIAIIGEGLHASLDNKAGGEVAQGLSSLYEYMVRRLVEANLKSDITILDEVTRLLTELTEAWDSIRPNSVQSAPLPTNSHLAYARA</sequence>
<dbReference type="GO" id="GO:0044780">
    <property type="term" value="P:bacterial-type flagellum assembly"/>
    <property type="evidence" value="ECO:0007669"/>
    <property type="project" value="InterPro"/>
</dbReference>
<evidence type="ECO:0000313" key="7">
    <source>
        <dbReference type="EMBL" id="ESS73379.1"/>
    </source>
</evidence>
<comment type="caution">
    <text evidence="7">The sequence shown here is derived from an EMBL/GenBank/DDBJ whole genome shotgun (WGS) entry which is preliminary data.</text>
</comment>
<evidence type="ECO:0000256" key="4">
    <source>
        <dbReference type="ARBA" id="ARBA00022795"/>
    </source>
</evidence>
<dbReference type="NCBIfam" id="TIGR00208">
    <property type="entry name" value="fliS"/>
    <property type="match status" value="1"/>
</dbReference>
<dbReference type="AlphaFoldDB" id="V5BZX0"/>
<organism evidence="7 8">
    <name type="scientific">Methyloglobulus morosus KoM1</name>
    <dbReference type="NCBI Taxonomy" id="1116472"/>
    <lineage>
        <taxon>Bacteria</taxon>
        <taxon>Pseudomonadati</taxon>
        <taxon>Pseudomonadota</taxon>
        <taxon>Gammaproteobacteria</taxon>
        <taxon>Methylococcales</taxon>
        <taxon>Methylococcaceae</taxon>
        <taxon>Methyloglobulus</taxon>
    </lineage>
</organism>
<gene>
    <name evidence="7" type="primary">fliS</name>
    <name evidence="7" type="ORF">MGMO_25c00570</name>
</gene>
<evidence type="ECO:0000313" key="8">
    <source>
        <dbReference type="Proteomes" id="UP000017842"/>
    </source>
</evidence>
<comment type="subcellular location">
    <subcellularLocation>
        <location evidence="1 6">Cytoplasm</location>
        <location evidence="1 6">Cytosol</location>
    </subcellularLocation>
</comment>
<dbReference type="Proteomes" id="UP000017842">
    <property type="component" value="Unassembled WGS sequence"/>
</dbReference>
<dbReference type="InterPro" id="IPR003713">
    <property type="entry name" value="FliS"/>
</dbReference>
<keyword evidence="7" id="KW-0966">Cell projection</keyword>
<dbReference type="Gene3D" id="1.20.120.340">
    <property type="entry name" value="Flagellar protein FliS"/>
    <property type="match status" value="1"/>
</dbReference>
<dbReference type="PANTHER" id="PTHR34773">
    <property type="entry name" value="FLAGELLAR SECRETION CHAPERONE FLIS"/>
    <property type="match status" value="1"/>
</dbReference>
<dbReference type="eggNOG" id="COG1516">
    <property type="taxonomic scope" value="Bacteria"/>
</dbReference>